<gene>
    <name evidence="1" type="ORF">EVEC_LOCUS1896</name>
</gene>
<evidence type="ECO:0000313" key="3">
    <source>
        <dbReference type="WBParaSite" id="EVEC_0000218801-mRNA-1"/>
    </source>
</evidence>
<proteinExistence type="predicted"/>
<dbReference type="Proteomes" id="UP000274131">
    <property type="component" value="Unassembled WGS sequence"/>
</dbReference>
<keyword evidence="2" id="KW-1185">Reference proteome</keyword>
<name>A0A0N4UXD0_ENTVE</name>
<reference evidence="3" key="1">
    <citation type="submission" date="2017-02" db="UniProtKB">
        <authorList>
            <consortium name="WormBaseParasite"/>
        </authorList>
    </citation>
    <scope>IDENTIFICATION</scope>
</reference>
<evidence type="ECO:0000313" key="1">
    <source>
        <dbReference type="EMBL" id="VDD86753.1"/>
    </source>
</evidence>
<evidence type="ECO:0000313" key="2">
    <source>
        <dbReference type="Proteomes" id="UP000274131"/>
    </source>
</evidence>
<dbReference type="WBParaSite" id="EVEC_0000218801-mRNA-1">
    <property type="protein sequence ID" value="EVEC_0000218801-mRNA-1"/>
    <property type="gene ID" value="EVEC_0000218801"/>
</dbReference>
<reference evidence="1 2" key="2">
    <citation type="submission" date="2018-10" db="EMBL/GenBank/DDBJ databases">
        <authorList>
            <consortium name="Pathogen Informatics"/>
        </authorList>
    </citation>
    <scope>NUCLEOTIDE SEQUENCE [LARGE SCALE GENOMIC DNA]</scope>
</reference>
<accession>A0A0N4UXD0</accession>
<organism evidence="3">
    <name type="scientific">Enterobius vermicularis</name>
    <name type="common">Human pinworm</name>
    <dbReference type="NCBI Taxonomy" id="51028"/>
    <lineage>
        <taxon>Eukaryota</taxon>
        <taxon>Metazoa</taxon>
        <taxon>Ecdysozoa</taxon>
        <taxon>Nematoda</taxon>
        <taxon>Chromadorea</taxon>
        <taxon>Rhabditida</taxon>
        <taxon>Spirurina</taxon>
        <taxon>Oxyuridomorpha</taxon>
        <taxon>Oxyuroidea</taxon>
        <taxon>Oxyuridae</taxon>
        <taxon>Enterobius</taxon>
    </lineage>
</organism>
<dbReference type="EMBL" id="UXUI01007283">
    <property type="protein sequence ID" value="VDD86753.1"/>
    <property type="molecule type" value="Genomic_DNA"/>
</dbReference>
<sequence length="108" mass="10898">MFGTKIGQNYVDACAATQAAGPTTDANGCESYTATCTCTAGNTNCQVQLFDAVALGGNNVGNVPFTGTFTMTVICPPGSNGLFFQGTTTANGVTTTISNFMSANCVNA</sequence>
<dbReference type="AlphaFoldDB" id="A0A0N4UXD0"/>
<protein>
    <submittedName>
        <fullName evidence="3">EGF-like domain-containing protein</fullName>
    </submittedName>
</protein>